<evidence type="ECO:0000256" key="1">
    <source>
        <dbReference type="SAM" id="MobiDB-lite"/>
    </source>
</evidence>
<dbReference type="EMBL" id="GBHO01014088">
    <property type="protein sequence ID" value="JAG29516.1"/>
    <property type="molecule type" value="Transcribed_RNA"/>
</dbReference>
<reference evidence="2" key="2">
    <citation type="submission" date="2014-07" db="EMBL/GenBank/DDBJ databases">
        <authorList>
            <person name="Hull J."/>
        </authorList>
    </citation>
    <scope>NUCLEOTIDE SEQUENCE</scope>
</reference>
<organism evidence="2">
    <name type="scientific">Lygus hesperus</name>
    <name type="common">Western plant bug</name>
    <dbReference type="NCBI Taxonomy" id="30085"/>
    <lineage>
        <taxon>Eukaryota</taxon>
        <taxon>Metazoa</taxon>
        <taxon>Ecdysozoa</taxon>
        <taxon>Arthropoda</taxon>
        <taxon>Hexapoda</taxon>
        <taxon>Insecta</taxon>
        <taxon>Pterygota</taxon>
        <taxon>Neoptera</taxon>
        <taxon>Paraneoptera</taxon>
        <taxon>Hemiptera</taxon>
        <taxon>Heteroptera</taxon>
        <taxon>Panheteroptera</taxon>
        <taxon>Cimicomorpha</taxon>
        <taxon>Miridae</taxon>
        <taxon>Mirini</taxon>
        <taxon>Lygus</taxon>
    </lineage>
</organism>
<dbReference type="Gene3D" id="1.10.238.20">
    <property type="entry name" value="Pheromone/general odorant binding protein domain"/>
    <property type="match status" value="1"/>
</dbReference>
<dbReference type="SUPFAM" id="SSF47565">
    <property type="entry name" value="Insect pheromone/odorant-binding proteins"/>
    <property type="match status" value="1"/>
</dbReference>
<feature type="compositionally biased region" description="Acidic residues" evidence="1">
    <location>
        <begin position="110"/>
        <end position="121"/>
    </location>
</feature>
<dbReference type="InterPro" id="IPR006170">
    <property type="entry name" value="PBP/GOBP"/>
</dbReference>
<feature type="region of interest" description="Disordered" evidence="1">
    <location>
        <begin position="1"/>
        <end position="121"/>
    </location>
</feature>
<proteinExistence type="predicted"/>
<dbReference type="SMART" id="SM00708">
    <property type="entry name" value="PhBP"/>
    <property type="match status" value="1"/>
</dbReference>
<feature type="non-terminal residue" evidence="2">
    <location>
        <position position="1"/>
    </location>
</feature>
<dbReference type="GO" id="GO:0005549">
    <property type="term" value="F:odorant binding"/>
    <property type="evidence" value="ECO:0007669"/>
    <property type="project" value="InterPro"/>
</dbReference>
<dbReference type="AlphaFoldDB" id="A0A0A9YD24"/>
<feature type="compositionally biased region" description="Basic and acidic residues" evidence="1">
    <location>
        <begin position="30"/>
        <end position="47"/>
    </location>
</feature>
<reference evidence="2" key="1">
    <citation type="journal article" date="2014" name="PLoS ONE">
        <title>Transcriptome-Based Identification of ABC Transporters in the Western Tarnished Plant Bug Lygus hesperus.</title>
        <authorList>
            <person name="Hull J.J."/>
            <person name="Chaney K."/>
            <person name="Geib S.M."/>
            <person name="Fabrick J.A."/>
            <person name="Brent C.S."/>
            <person name="Walsh D."/>
            <person name="Lavine L.C."/>
        </authorList>
    </citation>
    <scope>NUCLEOTIDE SEQUENCE</scope>
</reference>
<gene>
    <name evidence="2" type="primary">Pkd1l3_5</name>
    <name evidence="2" type="ORF">CM83_32626</name>
</gene>
<dbReference type="CDD" id="cd23992">
    <property type="entry name" value="PBP_GOBP"/>
    <property type="match status" value="1"/>
</dbReference>
<name>A0A0A9YD24_LYGHE</name>
<accession>A0A0A9YD24</accession>
<feature type="compositionally biased region" description="Polar residues" evidence="1">
    <location>
        <begin position="49"/>
        <end position="66"/>
    </location>
</feature>
<sequence>SGSIGSGDVATPSNEGWSSVPSGTPSGDGWRQDDSDIHGTGNDHDIHINSVTPEYNSEVTTTSGSTNDHHKESSDDGSSNSPPHYDDPQYGSSPPSSDYDQVTLGNDYGEIPEDEPDKEGEELVAACKRESNYQGDFQDPNESSPELKCFYACAMVKMDVMNEENGEMQVNMQTTGNLIEEAFGENLDMIEKYRNAVSSCDQEVQKGGDRCEYAFNFINCGIKKVQSS</sequence>
<feature type="compositionally biased region" description="Polar residues" evidence="1">
    <location>
        <begin position="11"/>
        <end position="25"/>
    </location>
</feature>
<protein>
    <submittedName>
        <fullName evidence="2">Polycystic kidney disease protein 1-like 3</fullName>
    </submittedName>
</protein>
<dbReference type="Pfam" id="PF01395">
    <property type="entry name" value="PBP_GOBP"/>
    <property type="match status" value="1"/>
</dbReference>
<feature type="compositionally biased region" description="Polar residues" evidence="1">
    <location>
        <begin position="90"/>
        <end position="104"/>
    </location>
</feature>
<dbReference type="InterPro" id="IPR036728">
    <property type="entry name" value="PBP_GOBP_sf"/>
</dbReference>
<evidence type="ECO:0000313" key="2">
    <source>
        <dbReference type="EMBL" id="JAG29516.1"/>
    </source>
</evidence>